<evidence type="ECO:0000256" key="2">
    <source>
        <dbReference type="SAM" id="MobiDB-lite"/>
    </source>
</evidence>
<dbReference type="InterPro" id="IPR018247">
    <property type="entry name" value="EF_Hand_1_Ca_BS"/>
</dbReference>
<dbReference type="PROSITE" id="PS00018">
    <property type="entry name" value="EF_HAND_1"/>
    <property type="match status" value="2"/>
</dbReference>
<accession>A0A0D3KBQ5</accession>
<feature type="region of interest" description="Disordered" evidence="2">
    <location>
        <begin position="31"/>
        <end position="54"/>
    </location>
</feature>
<dbReference type="RefSeq" id="XP_005785619.1">
    <property type="nucleotide sequence ID" value="XM_005785562.1"/>
</dbReference>
<reference evidence="6" key="1">
    <citation type="journal article" date="2013" name="Nature">
        <title>Pan genome of the phytoplankton Emiliania underpins its global distribution.</title>
        <authorList>
            <person name="Read B.A."/>
            <person name="Kegel J."/>
            <person name="Klute M.J."/>
            <person name="Kuo A."/>
            <person name="Lefebvre S.C."/>
            <person name="Maumus F."/>
            <person name="Mayer C."/>
            <person name="Miller J."/>
            <person name="Monier A."/>
            <person name="Salamov A."/>
            <person name="Young J."/>
            <person name="Aguilar M."/>
            <person name="Claverie J.M."/>
            <person name="Frickenhaus S."/>
            <person name="Gonzalez K."/>
            <person name="Herman E.K."/>
            <person name="Lin Y.C."/>
            <person name="Napier J."/>
            <person name="Ogata H."/>
            <person name="Sarno A.F."/>
            <person name="Shmutz J."/>
            <person name="Schroeder D."/>
            <person name="de Vargas C."/>
            <person name="Verret F."/>
            <person name="von Dassow P."/>
            <person name="Valentin K."/>
            <person name="Van de Peer Y."/>
            <person name="Wheeler G."/>
            <person name="Dacks J.B."/>
            <person name="Delwiche C.F."/>
            <person name="Dyhrman S.T."/>
            <person name="Glockner G."/>
            <person name="John U."/>
            <person name="Richards T."/>
            <person name="Worden A.Z."/>
            <person name="Zhang X."/>
            <person name="Grigoriev I.V."/>
            <person name="Allen A.E."/>
            <person name="Bidle K."/>
            <person name="Borodovsky M."/>
            <person name="Bowler C."/>
            <person name="Brownlee C."/>
            <person name="Cock J.M."/>
            <person name="Elias M."/>
            <person name="Gladyshev V.N."/>
            <person name="Groth M."/>
            <person name="Guda C."/>
            <person name="Hadaegh A."/>
            <person name="Iglesias-Rodriguez M.D."/>
            <person name="Jenkins J."/>
            <person name="Jones B.M."/>
            <person name="Lawson T."/>
            <person name="Leese F."/>
            <person name="Lindquist E."/>
            <person name="Lobanov A."/>
            <person name="Lomsadze A."/>
            <person name="Malik S.B."/>
            <person name="Marsh M.E."/>
            <person name="Mackinder L."/>
            <person name="Mock T."/>
            <person name="Mueller-Roeber B."/>
            <person name="Pagarete A."/>
            <person name="Parker M."/>
            <person name="Probert I."/>
            <person name="Quesneville H."/>
            <person name="Raines C."/>
            <person name="Rensing S.A."/>
            <person name="Riano-Pachon D.M."/>
            <person name="Richier S."/>
            <person name="Rokitta S."/>
            <person name="Shiraiwa Y."/>
            <person name="Soanes D.M."/>
            <person name="van der Giezen M."/>
            <person name="Wahlund T.M."/>
            <person name="Williams B."/>
            <person name="Wilson W."/>
            <person name="Wolfe G."/>
            <person name="Wurch L.L."/>
        </authorList>
    </citation>
    <scope>NUCLEOTIDE SEQUENCE</scope>
</reference>
<dbReference type="GO" id="GO:0005509">
    <property type="term" value="F:calcium ion binding"/>
    <property type="evidence" value="ECO:0007669"/>
    <property type="project" value="InterPro"/>
</dbReference>
<feature type="chain" id="PRO_5044277894" description="EF-hand domain-containing protein" evidence="3">
    <location>
        <begin position="23"/>
        <end position="248"/>
    </location>
</feature>
<dbReference type="InterPro" id="IPR002048">
    <property type="entry name" value="EF_hand_dom"/>
</dbReference>
<dbReference type="EnsemblProtists" id="EOD33190">
    <property type="protein sequence ID" value="EOD33190"/>
    <property type="gene ID" value="EMIHUDRAFT_98882"/>
</dbReference>
<keyword evidence="6" id="KW-1185">Reference proteome</keyword>
<feature type="signal peptide" evidence="3">
    <location>
        <begin position="1"/>
        <end position="22"/>
    </location>
</feature>
<feature type="domain" description="EF-hand" evidence="4">
    <location>
        <begin position="178"/>
        <end position="213"/>
    </location>
</feature>
<keyword evidence="3" id="KW-0732">Signal</keyword>
<dbReference type="eggNOG" id="KOG0027">
    <property type="taxonomic scope" value="Eukaryota"/>
</dbReference>
<dbReference type="InterPro" id="IPR011992">
    <property type="entry name" value="EF-hand-dom_pair"/>
</dbReference>
<dbReference type="OMA" id="HTEMETM"/>
<dbReference type="SUPFAM" id="SSF47473">
    <property type="entry name" value="EF-hand"/>
    <property type="match status" value="1"/>
</dbReference>
<proteinExistence type="predicted"/>
<evidence type="ECO:0000313" key="5">
    <source>
        <dbReference type="EnsemblProtists" id="EOD33190"/>
    </source>
</evidence>
<feature type="domain" description="EF-hand" evidence="4">
    <location>
        <begin position="116"/>
        <end position="151"/>
    </location>
</feature>
<dbReference type="Gene3D" id="1.10.238.10">
    <property type="entry name" value="EF-hand"/>
    <property type="match status" value="2"/>
</dbReference>
<dbReference type="HOGENOM" id="CLU_1121827_0_0_1"/>
<evidence type="ECO:0000259" key="4">
    <source>
        <dbReference type="PROSITE" id="PS50222"/>
    </source>
</evidence>
<dbReference type="Pfam" id="PF13499">
    <property type="entry name" value="EF-hand_7"/>
    <property type="match status" value="2"/>
</dbReference>
<keyword evidence="1" id="KW-0106">Calcium</keyword>
<dbReference type="CDD" id="cd00051">
    <property type="entry name" value="EFh"/>
    <property type="match status" value="1"/>
</dbReference>
<dbReference type="AlphaFoldDB" id="A0A0D3KBQ5"/>
<dbReference type="PaxDb" id="2903-EOD33190"/>
<evidence type="ECO:0000256" key="3">
    <source>
        <dbReference type="SAM" id="SignalP"/>
    </source>
</evidence>
<dbReference type="InterPro" id="IPR052591">
    <property type="entry name" value="CML21-like"/>
</dbReference>
<dbReference type="GeneID" id="17278461"/>
<dbReference type="Proteomes" id="UP000013827">
    <property type="component" value="Unassembled WGS sequence"/>
</dbReference>
<dbReference type="PROSITE" id="PS50222">
    <property type="entry name" value="EF_HAND_2"/>
    <property type="match status" value="3"/>
</dbReference>
<dbReference type="KEGG" id="ehx:EMIHUDRAFT_98882"/>
<dbReference type="PANTHER" id="PTHR23064">
    <property type="entry name" value="TROPONIN"/>
    <property type="match status" value="1"/>
</dbReference>
<feature type="domain" description="EF-hand" evidence="4">
    <location>
        <begin position="60"/>
        <end position="95"/>
    </location>
</feature>
<sequence length="248" mass="27398">MRRVALASAALAFCLPAQWVAAEKRERSIAAREAARQKDAAHAGERTGRQDKHASKYSKKSVLLLKEVFDEYDGDGFGTISLNEMRQSLIQKKEDKARAALQSKDLAVRQAAAGIDIADVVEPLFRTLDRDGDGEISFPELLAVLFPLATHTEMETMLSWVKKGPQGPNELPLTMSEEQLSELRAIFDIFDTDGSGALTLPELQAALASCGMTRGEIRDLFESADVDQRDGHLDFCEFVSMMTESEFL</sequence>
<evidence type="ECO:0000313" key="6">
    <source>
        <dbReference type="Proteomes" id="UP000013827"/>
    </source>
</evidence>
<organism evidence="5 6">
    <name type="scientific">Emiliania huxleyi (strain CCMP1516)</name>
    <dbReference type="NCBI Taxonomy" id="280463"/>
    <lineage>
        <taxon>Eukaryota</taxon>
        <taxon>Haptista</taxon>
        <taxon>Haptophyta</taxon>
        <taxon>Prymnesiophyceae</taxon>
        <taxon>Isochrysidales</taxon>
        <taxon>Noelaerhabdaceae</taxon>
        <taxon>Emiliania</taxon>
    </lineage>
</organism>
<reference evidence="5" key="2">
    <citation type="submission" date="2024-10" db="UniProtKB">
        <authorList>
            <consortium name="EnsemblProtists"/>
        </authorList>
    </citation>
    <scope>IDENTIFICATION</scope>
</reference>
<protein>
    <recommendedName>
        <fullName evidence="4">EF-hand domain-containing protein</fullName>
    </recommendedName>
</protein>
<name>A0A0D3KBQ5_EMIH1</name>
<dbReference type="SMART" id="SM00054">
    <property type="entry name" value="EFh"/>
    <property type="match status" value="4"/>
</dbReference>
<dbReference type="STRING" id="2903.R1F2R1"/>
<evidence type="ECO:0000256" key="1">
    <source>
        <dbReference type="ARBA" id="ARBA00022837"/>
    </source>
</evidence>